<accession>A0ABY4CNK9</accession>
<feature type="transmembrane region" description="Helical" evidence="1">
    <location>
        <begin position="68"/>
        <end position="91"/>
    </location>
</feature>
<organism evidence="2 3">
    <name type="scientific">Fodinisporobacter ferrooxydans</name>
    <dbReference type="NCBI Taxonomy" id="2901836"/>
    <lineage>
        <taxon>Bacteria</taxon>
        <taxon>Bacillati</taxon>
        <taxon>Bacillota</taxon>
        <taxon>Bacilli</taxon>
        <taxon>Bacillales</taxon>
        <taxon>Alicyclobacillaceae</taxon>
        <taxon>Fodinisporobacter</taxon>
    </lineage>
</organism>
<dbReference type="EMBL" id="CP089291">
    <property type="protein sequence ID" value="UOF92080.1"/>
    <property type="molecule type" value="Genomic_DNA"/>
</dbReference>
<gene>
    <name evidence="2" type="ORF">LSG31_07655</name>
</gene>
<dbReference type="RefSeq" id="WP_347438764.1">
    <property type="nucleotide sequence ID" value="NZ_CP089291.1"/>
</dbReference>
<name>A0ABY4CNK9_9BACL</name>
<sequence>MHVKRTKVLQISKNIQQIEFQDIFRTIDRKILEFLQNYSALIASIMGIGLCAWGLFRHDLNLVIETLLSGAIGYYIGFFPALIVNLFIFFLRIHSAGPAYQVFDVKVLQFFGCAYIAWLGFCHRQSALFSRQQFFQEEPHAHLISWTLVNEVRNSLMAMRLLLFKYYKSETEQSEFKLVEDELLRLELIFGSLSKSHPRQKPPKH</sequence>
<keyword evidence="1" id="KW-0472">Membrane</keyword>
<evidence type="ECO:0000313" key="2">
    <source>
        <dbReference type="EMBL" id="UOF92080.1"/>
    </source>
</evidence>
<protein>
    <submittedName>
        <fullName evidence="2">Uncharacterized protein</fullName>
    </submittedName>
</protein>
<reference evidence="2" key="1">
    <citation type="submission" date="2021-12" db="EMBL/GenBank/DDBJ databases">
        <title>Alicyclobacillaceae gen. nov., sp. nov., isolated from chalcocite enrichment system.</title>
        <authorList>
            <person name="Jiang Z."/>
        </authorList>
    </citation>
    <scope>NUCLEOTIDE SEQUENCE</scope>
    <source>
        <strain evidence="2">MYW30-H2</strain>
    </source>
</reference>
<keyword evidence="1" id="KW-0812">Transmembrane</keyword>
<feature type="transmembrane region" description="Helical" evidence="1">
    <location>
        <begin position="38"/>
        <end position="56"/>
    </location>
</feature>
<evidence type="ECO:0000256" key="1">
    <source>
        <dbReference type="SAM" id="Phobius"/>
    </source>
</evidence>
<evidence type="ECO:0000313" key="3">
    <source>
        <dbReference type="Proteomes" id="UP000830167"/>
    </source>
</evidence>
<keyword evidence="3" id="KW-1185">Reference proteome</keyword>
<dbReference type="Proteomes" id="UP000830167">
    <property type="component" value="Chromosome"/>
</dbReference>
<keyword evidence="1" id="KW-1133">Transmembrane helix</keyword>
<proteinExistence type="predicted"/>